<dbReference type="RefSeq" id="WP_129121627.1">
    <property type="nucleotide sequence ID" value="NZ_PEIB01000005.1"/>
</dbReference>
<dbReference type="OrthoDB" id="5620247at2"/>
<organism evidence="1 2">
    <name type="scientific">Veronia nyctiphanis</name>
    <dbReference type="NCBI Taxonomy" id="1278244"/>
    <lineage>
        <taxon>Bacteria</taxon>
        <taxon>Pseudomonadati</taxon>
        <taxon>Pseudomonadota</taxon>
        <taxon>Gammaproteobacteria</taxon>
        <taxon>Vibrionales</taxon>
        <taxon>Vibrionaceae</taxon>
        <taxon>Veronia</taxon>
    </lineage>
</organism>
<dbReference type="Proteomes" id="UP000290287">
    <property type="component" value="Unassembled WGS sequence"/>
</dbReference>
<comment type="caution">
    <text evidence="1">The sequence shown here is derived from an EMBL/GenBank/DDBJ whole genome shotgun (WGS) entry which is preliminary data.</text>
</comment>
<gene>
    <name evidence="1" type="ORF">CS022_06640</name>
</gene>
<sequence length="633" mass="68089">MQYWGDTWGSGTTFEAVTGGDYAKTFKLTSGNNWGVDASAAAWGNEPENAIDISSYTHARFKVMTSDYTKVKVSVQSHSQDNSEIVYSLSDGTSLDNGWIEMEVPLPAFTDMTWFGLVFDGAGTVNIADIEFITRSAGTTNTSGDAYIAFSGKEDTFSIKYWGDTWGSGTTISDLEDEAYAKAFLLTSGNAWTVDAAAMAWGNDKADAVDIAPYTHARFKVSSSDYESVRVSIVSARWPANNVTYPLSTGTSLGNGWVEMEVPLPNFPDMKAFGLVFEGGAGTAKLADVYFTTKDTDDAGECCNTIGGPTGGESGAAAQGTVTDQAYIAYSGQDDTFSMAFWGDVWGSDTTVDALTDDQYAKTWLLTNGAGWGISASAIAWGNSADDALDISAHTHARFKVKSAEYKQVRVSTQSATQPASEVFYDLTTGSSLENGWVQMEVPLPDFTDMVWFGLVFEGYGQAKIADIEFITRTVESGGSTSSAAYIAYSGKEDSFNFPERGATWDSGSSWTELTDDQYAKTFEITSGGNWGANFGVMAWGGFTAETAIDVSSYSHLRFKVLTNAFTDVEVSMQSATQPEQKPKIALSTGTALENGWLSVEAPLADFSDLTWLGLIFHGEGTMKLADVELITK</sequence>
<proteinExistence type="predicted"/>
<keyword evidence="2" id="KW-1185">Reference proteome</keyword>
<evidence type="ECO:0000313" key="1">
    <source>
        <dbReference type="EMBL" id="RXJ73953.1"/>
    </source>
</evidence>
<evidence type="ECO:0000313" key="2">
    <source>
        <dbReference type="Proteomes" id="UP000290287"/>
    </source>
</evidence>
<dbReference type="AlphaFoldDB" id="A0A4Q0YTB9"/>
<name>A0A4Q0YTB9_9GAMM</name>
<reference evidence="1 2" key="1">
    <citation type="submission" date="2017-10" db="EMBL/GenBank/DDBJ databases">
        <title>Nyctiphanis sp. nov., isolated from the stomach of the euphausiid Nyctiphanes simplex (Hansen, 1911) in the Gulf of California.</title>
        <authorList>
            <person name="Gomez-Gil B."/>
            <person name="Aguilar-Mendez M."/>
            <person name="Lopez-Cortes A."/>
            <person name="Gomez-Gutierrez J."/>
            <person name="Roque A."/>
            <person name="Lang E."/>
            <person name="Gonzalez-Castillo A."/>
        </authorList>
    </citation>
    <scope>NUCLEOTIDE SEQUENCE [LARGE SCALE GENOMIC DNA]</scope>
    <source>
        <strain evidence="1 2">CAIM 600</strain>
    </source>
</reference>
<accession>A0A4Q0YTB9</accession>
<protein>
    <submittedName>
        <fullName evidence="1">Uncharacterized protein</fullName>
    </submittedName>
</protein>
<dbReference type="Gene3D" id="2.60.120.430">
    <property type="entry name" value="Galactose-binding lectin"/>
    <property type="match status" value="1"/>
</dbReference>
<dbReference type="EMBL" id="PEIB01000005">
    <property type="protein sequence ID" value="RXJ73953.1"/>
    <property type="molecule type" value="Genomic_DNA"/>
</dbReference>